<proteinExistence type="predicted"/>
<dbReference type="STRING" id="53406.SAMN05421553_4014"/>
<protein>
    <submittedName>
        <fullName evidence="2">Uncharacterized protein</fullName>
    </submittedName>
</protein>
<dbReference type="OrthoDB" id="6985391at2"/>
<name>A0A1H5G1J6_PSEAG</name>
<accession>A0A1H5G1J6</accession>
<dbReference type="EMBL" id="FNSC01000001">
    <property type="protein sequence ID" value="SEE09187.1"/>
    <property type="molecule type" value="Genomic_DNA"/>
</dbReference>
<sequence length="97" mass="10492">MTALTMKITTTGNYRSGTAKGSGKPYTMAEAYAHLPGVPFPQKFSYYCTQPSEVLQAGEYEADLTIGVKDERITIDIDPRQARKLSAAATSRVQAAS</sequence>
<gene>
    <name evidence="1" type="ORF">SAMN05421553_4014</name>
    <name evidence="2" type="ORF">SAMN05421553_4021</name>
</gene>
<dbReference type="InterPro" id="IPR040905">
    <property type="entry name" value="SS_DBP_Pseudomonas"/>
</dbReference>
<evidence type="ECO:0000313" key="3">
    <source>
        <dbReference type="Proteomes" id="UP000242849"/>
    </source>
</evidence>
<dbReference type="SUPFAM" id="SSF50249">
    <property type="entry name" value="Nucleic acid-binding proteins"/>
    <property type="match status" value="1"/>
</dbReference>
<reference evidence="3" key="1">
    <citation type="submission" date="2016-10" db="EMBL/GenBank/DDBJ databases">
        <authorList>
            <person name="Varghese N."/>
            <person name="Submissions S."/>
        </authorList>
    </citation>
    <scope>NUCLEOTIDE SEQUENCE [LARGE SCALE GENOMIC DNA]</scope>
    <source>
        <strain evidence="3">DSM 12111</strain>
    </source>
</reference>
<evidence type="ECO:0000313" key="2">
    <source>
        <dbReference type="EMBL" id="SEE09527.1"/>
    </source>
</evidence>
<dbReference type="InterPro" id="IPR012340">
    <property type="entry name" value="NA-bd_OB-fold"/>
</dbReference>
<organism evidence="2 3">
    <name type="scientific">Pseudomonas anguilliseptica</name>
    <dbReference type="NCBI Taxonomy" id="53406"/>
    <lineage>
        <taxon>Bacteria</taxon>
        <taxon>Pseudomonadati</taxon>
        <taxon>Pseudomonadota</taxon>
        <taxon>Gammaproteobacteria</taxon>
        <taxon>Pseudomonadales</taxon>
        <taxon>Pseudomonadaceae</taxon>
        <taxon>Pseudomonas</taxon>
    </lineage>
</organism>
<reference evidence="2" key="2">
    <citation type="submission" date="2016-10" db="EMBL/GenBank/DDBJ databases">
        <authorList>
            <person name="de Groot N.N."/>
        </authorList>
    </citation>
    <scope>NUCLEOTIDE SEQUENCE [LARGE SCALE GENOMIC DNA]</scope>
    <source>
        <strain evidence="2">DSM 12111</strain>
    </source>
</reference>
<dbReference type="RefSeq" id="WP_090386282.1">
    <property type="nucleotide sequence ID" value="NZ_FNSC01000001.1"/>
</dbReference>
<dbReference type="Proteomes" id="UP000242849">
    <property type="component" value="Unassembled WGS sequence"/>
</dbReference>
<dbReference type="EMBL" id="FNSC01000001">
    <property type="protein sequence ID" value="SEE09527.1"/>
    <property type="molecule type" value="Genomic_DNA"/>
</dbReference>
<keyword evidence="3" id="KW-1185">Reference proteome</keyword>
<dbReference type="Gene3D" id="2.40.50.140">
    <property type="entry name" value="Nucleic acid-binding proteins"/>
    <property type="match status" value="1"/>
</dbReference>
<evidence type="ECO:0000313" key="1">
    <source>
        <dbReference type="EMBL" id="SEE09187.1"/>
    </source>
</evidence>
<dbReference type="Pfam" id="PF17878">
    <property type="entry name" value="ssDBP"/>
    <property type="match status" value="1"/>
</dbReference>
<dbReference type="AlphaFoldDB" id="A0A1H5G1J6"/>